<name>A0ABV9GHQ7_9BACL</name>
<proteinExistence type="predicted"/>
<accession>A0ABV9GHQ7</accession>
<dbReference type="Pfam" id="PF13429">
    <property type="entry name" value="TPR_15"/>
    <property type="match status" value="1"/>
</dbReference>
<evidence type="ECO:0000256" key="1">
    <source>
        <dbReference type="ARBA" id="ARBA00022737"/>
    </source>
</evidence>
<keyword evidence="5" id="KW-1185">Reference proteome</keyword>
<gene>
    <name evidence="4" type="ORF">ACFO4N_03535</name>
</gene>
<dbReference type="PANTHER" id="PTHR45586">
    <property type="entry name" value="TPR REPEAT-CONTAINING PROTEIN PA4667"/>
    <property type="match status" value="1"/>
</dbReference>
<dbReference type="SMART" id="SM00028">
    <property type="entry name" value="TPR"/>
    <property type="match status" value="8"/>
</dbReference>
<evidence type="ECO:0000256" key="3">
    <source>
        <dbReference type="PROSITE-ProRule" id="PRU00339"/>
    </source>
</evidence>
<dbReference type="PANTHER" id="PTHR45586:SF1">
    <property type="entry name" value="LIPOPOLYSACCHARIDE ASSEMBLY PROTEIN B"/>
    <property type="match status" value="1"/>
</dbReference>
<dbReference type="InterPro" id="IPR051012">
    <property type="entry name" value="CellSynth/LPSAsmb/PSIAsmb"/>
</dbReference>
<evidence type="ECO:0000256" key="2">
    <source>
        <dbReference type="ARBA" id="ARBA00022803"/>
    </source>
</evidence>
<evidence type="ECO:0000313" key="4">
    <source>
        <dbReference type="EMBL" id="MFC4617797.1"/>
    </source>
</evidence>
<dbReference type="InterPro" id="IPR011990">
    <property type="entry name" value="TPR-like_helical_dom_sf"/>
</dbReference>
<dbReference type="EMBL" id="JBHSFW010000001">
    <property type="protein sequence ID" value="MFC4617797.1"/>
    <property type="molecule type" value="Genomic_DNA"/>
</dbReference>
<feature type="repeat" description="TPR" evidence="3">
    <location>
        <begin position="369"/>
        <end position="402"/>
    </location>
</feature>
<organism evidence="4 5">
    <name type="scientific">Camelliibacillus cellulosilyticus</name>
    <dbReference type="NCBI Taxonomy" id="2174486"/>
    <lineage>
        <taxon>Bacteria</taxon>
        <taxon>Bacillati</taxon>
        <taxon>Bacillota</taxon>
        <taxon>Bacilli</taxon>
        <taxon>Bacillales</taxon>
        <taxon>Sporolactobacillaceae</taxon>
        <taxon>Camelliibacillus</taxon>
    </lineage>
</organism>
<dbReference type="Proteomes" id="UP001596022">
    <property type="component" value="Unassembled WGS sequence"/>
</dbReference>
<protein>
    <submittedName>
        <fullName evidence="4">Tetratricopeptide repeat protein</fullName>
    </submittedName>
</protein>
<sequence>MDDLSLAVQLVETGQYEAGLAKIKAILSEADDETAYQIATLYSEWGLAEEAFHILKNLHRSHPSDSNILLILAETAIDLDKEDDAIGWLAQIHRLDDNYLSAQVLLADLYQAQGLEEAAENRLLAARKMAPHEPVLAFALGEFYLSTGKPQQALSFYQEVLHAETLSHENIHLKLAEALSMSGRFEEAMIHYRKGLDREKTLDGLFGYAVTAIRIEKYQTAISALEELKALDPQYSTLYPLLAEAYLHEGANDEALEVLEAGMKIDDFNERLFLDAADVAVKNGDPAMAETYLERLLEKNPEQTEGLKKLVELKREREAYTDVIRLLGEEAAIDPELRWYLAKAYQEEEELPQALEQYEASYAHYRKDPDFLADFGEALWQAGERDKASKILRESLNVDPENHQLREFVERIEQDF</sequence>
<dbReference type="Pfam" id="PF13432">
    <property type="entry name" value="TPR_16"/>
    <property type="match status" value="1"/>
</dbReference>
<reference evidence="5" key="1">
    <citation type="journal article" date="2019" name="Int. J. Syst. Evol. Microbiol.">
        <title>The Global Catalogue of Microorganisms (GCM) 10K type strain sequencing project: providing services to taxonomists for standard genome sequencing and annotation.</title>
        <authorList>
            <consortium name="The Broad Institute Genomics Platform"/>
            <consortium name="The Broad Institute Genome Sequencing Center for Infectious Disease"/>
            <person name="Wu L."/>
            <person name="Ma J."/>
        </authorList>
    </citation>
    <scope>NUCLEOTIDE SEQUENCE [LARGE SCALE GENOMIC DNA]</scope>
    <source>
        <strain evidence="5">CGMCC 1.16306</strain>
    </source>
</reference>
<dbReference type="PROSITE" id="PS50005">
    <property type="entry name" value="TPR"/>
    <property type="match status" value="1"/>
</dbReference>
<dbReference type="RefSeq" id="WP_376844822.1">
    <property type="nucleotide sequence ID" value="NZ_JBHSFW010000001.1"/>
</dbReference>
<evidence type="ECO:0000313" key="5">
    <source>
        <dbReference type="Proteomes" id="UP001596022"/>
    </source>
</evidence>
<dbReference type="SUPFAM" id="SSF48452">
    <property type="entry name" value="TPR-like"/>
    <property type="match status" value="2"/>
</dbReference>
<dbReference type="InterPro" id="IPR019734">
    <property type="entry name" value="TPR_rpt"/>
</dbReference>
<keyword evidence="2 3" id="KW-0802">TPR repeat</keyword>
<dbReference type="Gene3D" id="1.25.40.10">
    <property type="entry name" value="Tetratricopeptide repeat domain"/>
    <property type="match status" value="3"/>
</dbReference>
<dbReference type="Pfam" id="PF14559">
    <property type="entry name" value="TPR_19"/>
    <property type="match status" value="1"/>
</dbReference>
<comment type="caution">
    <text evidence="4">The sequence shown here is derived from an EMBL/GenBank/DDBJ whole genome shotgun (WGS) entry which is preliminary data.</text>
</comment>
<keyword evidence="1" id="KW-0677">Repeat</keyword>